<feature type="domain" description="ENPP1-3/EXOG-like endonuclease/phosphodiesterase" evidence="5">
    <location>
        <begin position="116"/>
        <end position="343"/>
    </location>
</feature>
<organism evidence="7 8">
    <name type="scientific">Segatella copri</name>
    <dbReference type="NCBI Taxonomy" id="165179"/>
    <lineage>
        <taxon>Bacteria</taxon>
        <taxon>Pseudomonadati</taxon>
        <taxon>Bacteroidota</taxon>
        <taxon>Bacteroidia</taxon>
        <taxon>Bacteroidales</taxon>
        <taxon>Prevotellaceae</taxon>
        <taxon>Segatella</taxon>
    </lineage>
</organism>
<dbReference type="InterPro" id="IPR044925">
    <property type="entry name" value="His-Me_finger_sf"/>
</dbReference>
<dbReference type="SMART" id="SM00477">
    <property type="entry name" value="NUC"/>
    <property type="match status" value="1"/>
</dbReference>
<dbReference type="InterPro" id="IPR040255">
    <property type="entry name" value="Non-specific_endonuclease"/>
</dbReference>
<dbReference type="PROSITE" id="PS51257">
    <property type="entry name" value="PROKAR_LIPOPROTEIN"/>
    <property type="match status" value="1"/>
</dbReference>
<protein>
    <submittedName>
        <fullName evidence="7">DNA/RNA non-specific endonuclease</fullName>
    </submittedName>
</protein>
<dbReference type="InterPro" id="IPR044929">
    <property type="entry name" value="DNA/RNA_non-sp_Endonuclease_sf"/>
</dbReference>
<dbReference type="EMBL" id="VZCC01000094">
    <property type="protein sequence ID" value="MQN84715.1"/>
    <property type="molecule type" value="Genomic_DNA"/>
</dbReference>
<feature type="signal peptide" evidence="4">
    <location>
        <begin position="1"/>
        <end position="21"/>
    </location>
</feature>
<evidence type="ECO:0000256" key="3">
    <source>
        <dbReference type="SAM" id="MobiDB-lite"/>
    </source>
</evidence>
<dbReference type="GO" id="GO:0016787">
    <property type="term" value="F:hydrolase activity"/>
    <property type="evidence" value="ECO:0007669"/>
    <property type="project" value="InterPro"/>
</dbReference>
<feature type="compositionally biased region" description="Gly residues" evidence="3">
    <location>
        <begin position="38"/>
        <end position="61"/>
    </location>
</feature>
<proteinExistence type="predicted"/>
<evidence type="ECO:0000256" key="4">
    <source>
        <dbReference type="SAM" id="SignalP"/>
    </source>
</evidence>
<dbReference type="InterPro" id="IPR020821">
    <property type="entry name" value="ENPP1-3/EXOG-like_nuc-like"/>
</dbReference>
<dbReference type="GO" id="GO:0004519">
    <property type="term" value="F:endonuclease activity"/>
    <property type="evidence" value="ECO:0007669"/>
    <property type="project" value="UniProtKB-KW"/>
</dbReference>
<gene>
    <name evidence="7" type="ORF">F7D74_12190</name>
</gene>
<sequence length="362" mass="40484">MKHTKFFIFALVAAMTFSACGTDDSLEITKPDQVNGGNNSGGNTGGGNTGGNTGGSTGGSILGDNTPGVSTNKANQNMNMPTAIMPEVVKNAINGLEFPKIKGGSSYVVTHMADNAVNFSSEWDDNLQAQRWTCYFYCESNKGGNVGRLGDFINDPDLAKYYPGITEFAETPYKNSGYDRGHLIASHERQVSAVSNKQTFYFTNMQPQYSTFNQSKGIWFAMEQQNLKKNISGRDTLFVVKGGTIENGNVIEYVKNRSHIKPSEYVKQPHDGYIPVPKYFFVAFLEKTYNKETDSFKYNAFGYWFLHENKAFDSKDKLVNYIVNIKTLEDKTGIDFFCNLPDNIEQEVENKDIEAIKNHWGW</sequence>
<feature type="domain" description="DNA/RNA non-specific endonuclease/pyrophosphatase/phosphodiesterase" evidence="6">
    <location>
        <begin position="115"/>
        <end position="343"/>
    </location>
</feature>
<feature type="chain" id="PRO_5041658364" evidence="4">
    <location>
        <begin position="22"/>
        <end position="362"/>
    </location>
</feature>
<evidence type="ECO:0000256" key="2">
    <source>
        <dbReference type="PIRSR" id="PIRSR640255-2"/>
    </source>
</evidence>
<dbReference type="PANTHER" id="PTHR13966">
    <property type="entry name" value="ENDONUCLEASE RELATED"/>
    <property type="match status" value="1"/>
</dbReference>
<name>A0AA90V0Y9_9BACT</name>
<accession>A0AA90V0Y9</accession>
<dbReference type="Gene3D" id="3.40.570.10">
    <property type="entry name" value="Extracellular Endonuclease, subunit A"/>
    <property type="match status" value="1"/>
</dbReference>
<dbReference type="Proteomes" id="UP000421408">
    <property type="component" value="Unassembled WGS sequence"/>
</dbReference>
<reference evidence="8" key="1">
    <citation type="submission" date="2019-09" db="EMBL/GenBank/DDBJ databases">
        <title>Distinct polysaccharide growth profiles of human intestinal Prevotella copri isolates.</title>
        <authorList>
            <person name="Fehlner-Peach H."/>
            <person name="Magnabosco C."/>
            <person name="Raghavan V."/>
            <person name="Scher J.U."/>
            <person name="Tett A."/>
            <person name="Cox L.M."/>
            <person name="Gottsegen C."/>
            <person name="Watters A."/>
            <person name="Wiltshire- Gordon J.D."/>
            <person name="Segata N."/>
            <person name="Bonneau R."/>
            <person name="Littman D.R."/>
        </authorList>
    </citation>
    <scope>NUCLEOTIDE SEQUENCE [LARGE SCALE GENOMIC DNA]</scope>
    <source>
        <strain evidence="8">iAA108</strain>
    </source>
</reference>
<dbReference type="InterPro" id="IPR001604">
    <property type="entry name" value="Endo_G_ENPP1-like_dom"/>
</dbReference>
<dbReference type="GO" id="GO:0003676">
    <property type="term" value="F:nucleic acid binding"/>
    <property type="evidence" value="ECO:0007669"/>
    <property type="project" value="InterPro"/>
</dbReference>
<dbReference type="SUPFAM" id="SSF54060">
    <property type="entry name" value="His-Me finger endonucleases"/>
    <property type="match status" value="1"/>
</dbReference>
<evidence type="ECO:0000259" key="6">
    <source>
        <dbReference type="SMART" id="SM00892"/>
    </source>
</evidence>
<evidence type="ECO:0000313" key="8">
    <source>
        <dbReference type="Proteomes" id="UP000421408"/>
    </source>
</evidence>
<keyword evidence="7" id="KW-0255">Endonuclease</keyword>
<dbReference type="AlphaFoldDB" id="A0AA90V0Y9"/>
<dbReference type="SMART" id="SM00892">
    <property type="entry name" value="Endonuclease_NS"/>
    <property type="match status" value="1"/>
</dbReference>
<comment type="caution">
    <text evidence="7">The sequence shown here is derived from an EMBL/GenBank/DDBJ whole genome shotgun (WGS) entry which is preliminary data.</text>
</comment>
<keyword evidence="7" id="KW-0378">Hydrolase</keyword>
<dbReference type="GO" id="GO:0046872">
    <property type="term" value="F:metal ion binding"/>
    <property type="evidence" value="ECO:0007669"/>
    <property type="project" value="UniProtKB-KW"/>
</dbReference>
<keyword evidence="2" id="KW-0479">Metal-binding</keyword>
<keyword evidence="4" id="KW-0732">Signal</keyword>
<evidence type="ECO:0000256" key="1">
    <source>
        <dbReference type="PIRSR" id="PIRSR640255-1"/>
    </source>
</evidence>
<feature type="region of interest" description="Disordered" evidence="3">
    <location>
        <begin position="31"/>
        <end position="76"/>
    </location>
</feature>
<evidence type="ECO:0000259" key="5">
    <source>
        <dbReference type="SMART" id="SM00477"/>
    </source>
</evidence>
<feature type="binding site" evidence="2">
    <location>
        <position position="213"/>
    </location>
    <ligand>
        <name>Mg(2+)</name>
        <dbReference type="ChEBI" id="CHEBI:18420"/>
        <note>catalytic</note>
    </ligand>
</feature>
<feature type="active site" description="Proton acceptor" evidence="1">
    <location>
        <position position="182"/>
    </location>
</feature>
<feature type="compositionally biased region" description="Polar residues" evidence="3">
    <location>
        <begin position="67"/>
        <end position="76"/>
    </location>
</feature>
<dbReference type="RefSeq" id="WP_153119354.1">
    <property type="nucleotide sequence ID" value="NZ_VZCC01000094.1"/>
</dbReference>
<dbReference type="Pfam" id="PF01223">
    <property type="entry name" value="Endonuclease_NS"/>
    <property type="match status" value="1"/>
</dbReference>
<dbReference type="PANTHER" id="PTHR13966:SF5">
    <property type="entry name" value="ENDONUCLEASE G, MITOCHONDRIAL"/>
    <property type="match status" value="1"/>
</dbReference>
<keyword evidence="7" id="KW-0540">Nuclease</keyword>
<evidence type="ECO:0000313" key="7">
    <source>
        <dbReference type="EMBL" id="MQN84715.1"/>
    </source>
</evidence>